<accession>A0ABS5T7X6</accession>
<dbReference type="Proteomes" id="UP000786875">
    <property type="component" value="Unassembled WGS sequence"/>
</dbReference>
<feature type="transmembrane region" description="Helical" evidence="1">
    <location>
        <begin position="38"/>
        <end position="61"/>
    </location>
</feature>
<feature type="transmembrane region" description="Helical" evidence="1">
    <location>
        <begin position="12"/>
        <end position="32"/>
    </location>
</feature>
<organism evidence="3 4">
    <name type="scientific">Rosenbergiella australiborealis</name>
    <dbReference type="NCBI Taxonomy" id="1544696"/>
    <lineage>
        <taxon>Bacteria</taxon>
        <taxon>Pseudomonadati</taxon>
        <taxon>Pseudomonadota</taxon>
        <taxon>Gammaproteobacteria</taxon>
        <taxon>Enterobacterales</taxon>
        <taxon>Erwiniaceae</taxon>
        <taxon>Rosenbergiella</taxon>
    </lineage>
</organism>
<name>A0ABS5T7X6_9GAMM</name>
<comment type="caution">
    <text evidence="3">The sequence shown here is derived from an EMBL/GenBank/DDBJ whole genome shotgun (WGS) entry which is preliminary data.</text>
</comment>
<dbReference type="NCBIfam" id="NF033664">
    <property type="entry name" value="PACE_transport"/>
    <property type="match status" value="1"/>
</dbReference>
<protein>
    <submittedName>
        <fullName evidence="3">PACE efflux transporter</fullName>
    </submittedName>
</protein>
<evidence type="ECO:0000313" key="4">
    <source>
        <dbReference type="Proteomes" id="UP000786875"/>
    </source>
</evidence>
<gene>
    <name evidence="3" type="ORF">HGT73_14105</name>
</gene>
<dbReference type="InterPro" id="IPR058208">
    <property type="entry name" value="PACE"/>
</dbReference>
<dbReference type="RefSeq" id="WP_214215896.1">
    <property type="nucleotide sequence ID" value="NZ_JABBFO010000021.1"/>
</dbReference>
<feature type="domain" description="Chlorhexidine efflux transporter" evidence="2">
    <location>
        <begin position="71"/>
        <end position="133"/>
    </location>
</feature>
<feature type="transmembrane region" description="Helical" evidence="1">
    <location>
        <begin position="106"/>
        <end position="128"/>
    </location>
</feature>
<keyword evidence="1" id="KW-1133">Transmembrane helix</keyword>
<dbReference type="InterPro" id="IPR007896">
    <property type="entry name" value="BTP_bacteria"/>
</dbReference>
<feature type="transmembrane region" description="Helical" evidence="1">
    <location>
        <begin position="73"/>
        <end position="94"/>
    </location>
</feature>
<sequence>MNKKSLRERVLHASIYEITALGITIPGAALLLDHPIGHIGTTVLGVALLAMVWNMLFNAFFDRVFPPRLPRRFFVRLLQAIGFEGGLLLLALPFTAWTMHIPLTQAFAMDIGLLFFYLPYTYVFNWAWDTVVTRYLKSKTIHYR</sequence>
<reference evidence="3 4" key="1">
    <citation type="submission" date="2020-04" db="EMBL/GenBank/DDBJ databases">
        <title>Genome sequencing of Rosenbergiella species.</title>
        <authorList>
            <person name="Alvarez-Perez S."/>
            <person name="Lievens B."/>
        </authorList>
    </citation>
    <scope>NUCLEOTIDE SEQUENCE [LARGE SCALE GENOMIC DNA]</scope>
    <source>
        <strain evidence="3 4">CdVSA20.1</strain>
    </source>
</reference>
<keyword evidence="4" id="KW-1185">Reference proteome</keyword>
<keyword evidence="1" id="KW-0812">Transmembrane</keyword>
<dbReference type="EMBL" id="JABBFO010000021">
    <property type="protein sequence ID" value="MBT0728476.1"/>
    <property type="molecule type" value="Genomic_DNA"/>
</dbReference>
<evidence type="ECO:0000259" key="2">
    <source>
        <dbReference type="Pfam" id="PF05232"/>
    </source>
</evidence>
<feature type="domain" description="Chlorhexidine efflux transporter" evidence="2">
    <location>
        <begin position="4"/>
        <end position="66"/>
    </location>
</feature>
<evidence type="ECO:0000313" key="3">
    <source>
        <dbReference type="EMBL" id="MBT0728476.1"/>
    </source>
</evidence>
<dbReference type="Pfam" id="PF05232">
    <property type="entry name" value="BTP"/>
    <property type="match status" value="2"/>
</dbReference>
<proteinExistence type="predicted"/>
<evidence type="ECO:0000256" key="1">
    <source>
        <dbReference type="SAM" id="Phobius"/>
    </source>
</evidence>
<keyword evidence="1" id="KW-0472">Membrane</keyword>